<evidence type="ECO:0000256" key="5">
    <source>
        <dbReference type="ARBA" id="ARBA00022692"/>
    </source>
</evidence>
<accession>A0A1N6H591</accession>
<reference evidence="10" key="1">
    <citation type="submission" date="2016-12" db="EMBL/GenBank/DDBJ databases">
        <authorList>
            <person name="Varghese N."/>
            <person name="Submissions S."/>
        </authorList>
    </citation>
    <scope>NUCLEOTIDE SEQUENCE [LARGE SCALE GENOMIC DNA]</scope>
    <source>
        <strain evidence="10">DSM 16779</strain>
    </source>
</reference>
<feature type="transmembrane region" description="Helical" evidence="8">
    <location>
        <begin position="268"/>
        <end position="291"/>
    </location>
</feature>
<feature type="transmembrane region" description="Helical" evidence="8">
    <location>
        <begin position="231"/>
        <end position="261"/>
    </location>
</feature>
<sequence>MNFIKLPFLLKLALAVISIIGIGYLIKLGQSILAPFFLAFLMAMLFLPFANFMEQKLKLPRSVSTIVSVMMMLIILTGMIYFFGSQISSFSKDLPHLSKQFNLVFHNLQNWVSHTFNVKIDEQFDYLDQGLAKLLSSSGVILGFTFGVFSTSLGFLAFFILFFVFILNYRRILNNFIVNVFNEKHKASVQEVVSEVRIMTKRYIIGLCLQVIIVSVLATTVLTILGVKYAILLGVLTGLLNVIPYIGIAISLLISCFIAFATGTVSTCVYVAIGYVIVHAIDGNIVLPFVVGSKVKINALFSFIGILLGEHLWGISGMFLCIPAIAIIKIIFERVDGLKPWGKLLGEEEKPNKKKKSYKISKNITLKEMD</sequence>
<evidence type="ECO:0000256" key="8">
    <source>
        <dbReference type="SAM" id="Phobius"/>
    </source>
</evidence>
<dbReference type="Pfam" id="PF01594">
    <property type="entry name" value="AI-2E_transport"/>
    <property type="match status" value="1"/>
</dbReference>
<comment type="similarity">
    <text evidence="2">Belongs to the autoinducer-2 exporter (AI-2E) (TC 2.A.86) family.</text>
</comment>
<gene>
    <name evidence="9" type="ORF">SAMN05421769_2218</name>
</gene>
<dbReference type="EMBL" id="FSRQ01000002">
    <property type="protein sequence ID" value="SIO14929.1"/>
    <property type="molecule type" value="Genomic_DNA"/>
</dbReference>
<evidence type="ECO:0000256" key="4">
    <source>
        <dbReference type="ARBA" id="ARBA00022475"/>
    </source>
</evidence>
<evidence type="ECO:0000256" key="1">
    <source>
        <dbReference type="ARBA" id="ARBA00004651"/>
    </source>
</evidence>
<dbReference type="GO" id="GO:0005886">
    <property type="term" value="C:plasma membrane"/>
    <property type="evidence" value="ECO:0007669"/>
    <property type="project" value="UniProtKB-SubCell"/>
</dbReference>
<dbReference type="STRING" id="59733.SAMN05421769_2218"/>
<evidence type="ECO:0000313" key="10">
    <source>
        <dbReference type="Proteomes" id="UP000184782"/>
    </source>
</evidence>
<organism evidence="9 10">
    <name type="scientific">Chryseobacterium scophthalmum</name>
    <dbReference type="NCBI Taxonomy" id="59733"/>
    <lineage>
        <taxon>Bacteria</taxon>
        <taxon>Pseudomonadati</taxon>
        <taxon>Bacteroidota</taxon>
        <taxon>Flavobacteriia</taxon>
        <taxon>Flavobacteriales</taxon>
        <taxon>Weeksellaceae</taxon>
        <taxon>Chryseobacterium group</taxon>
        <taxon>Chryseobacterium</taxon>
    </lineage>
</organism>
<keyword evidence="3" id="KW-0813">Transport</keyword>
<dbReference type="AlphaFoldDB" id="A0A1N6H591"/>
<keyword evidence="7 8" id="KW-0472">Membrane</keyword>
<evidence type="ECO:0000256" key="6">
    <source>
        <dbReference type="ARBA" id="ARBA00022989"/>
    </source>
</evidence>
<feature type="transmembrane region" description="Helical" evidence="8">
    <location>
        <begin position="311"/>
        <end position="332"/>
    </location>
</feature>
<protein>
    <submittedName>
        <fullName evidence="9">Predicted PurR-regulated permease PerM</fullName>
    </submittedName>
</protein>
<evidence type="ECO:0000256" key="2">
    <source>
        <dbReference type="ARBA" id="ARBA00009773"/>
    </source>
</evidence>
<dbReference type="Proteomes" id="UP000184782">
    <property type="component" value="Unassembled WGS sequence"/>
</dbReference>
<evidence type="ECO:0000313" key="9">
    <source>
        <dbReference type="EMBL" id="SIO14929.1"/>
    </source>
</evidence>
<dbReference type="InterPro" id="IPR002549">
    <property type="entry name" value="AI-2E-like"/>
</dbReference>
<feature type="transmembrane region" description="Helical" evidence="8">
    <location>
        <begin position="32"/>
        <end position="53"/>
    </location>
</feature>
<keyword evidence="4" id="KW-1003">Cell membrane</keyword>
<keyword evidence="6 8" id="KW-1133">Transmembrane helix</keyword>
<evidence type="ECO:0000256" key="7">
    <source>
        <dbReference type="ARBA" id="ARBA00023136"/>
    </source>
</evidence>
<dbReference type="PANTHER" id="PTHR21716">
    <property type="entry name" value="TRANSMEMBRANE PROTEIN"/>
    <property type="match status" value="1"/>
</dbReference>
<dbReference type="RefSeq" id="WP_074230395.1">
    <property type="nucleotide sequence ID" value="NZ_FSRQ01000002.1"/>
</dbReference>
<feature type="transmembrane region" description="Helical" evidence="8">
    <location>
        <begin position="7"/>
        <end position="26"/>
    </location>
</feature>
<keyword evidence="10" id="KW-1185">Reference proteome</keyword>
<evidence type="ECO:0000256" key="3">
    <source>
        <dbReference type="ARBA" id="ARBA00022448"/>
    </source>
</evidence>
<feature type="transmembrane region" description="Helical" evidence="8">
    <location>
        <begin position="203"/>
        <end position="225"/>
    </location>
</feature>
<proteinExistence type="inferred from homology"/>
<feature type="transmembrane region" description="Helical" evidence="8">
    <location>
        <begin position="65"/>
        <end position="84"/>
    </location>
</feature>
<name>A0A1N6H591_9FLAO</name>
<feature type="transmembrane region" description="Helical" evidence="8">
    <location>
        <begin position="140"/>
        <end position="167"/>
    </location>
</feature>
<dbReference type="PANTHER" id="PTHR21716:SF53">
    <property type="entry name" value="PERMEASE PERM-RELATED"/>
    <property type="match status" value="1"/>
</dbReference>
<keyword evidence="5 8" id="KW-0812">Transmembrane</keyword>
<comment type="subcellular location">
    <subcellularLocation>
        <location evidence="1">Cell membrane</location>
        <topology evidence="1">Multi-pass membrane protein</topology>
    </subcellularLocation>
</comment>
<dbReference type="OrthoDB" id="9793390at2"/>